<dbReference type="Pfam" id="PF00723">
    <property type="entry name" value="Glyco_hydro_15"/>
    <property type="match status" value="1"/>
</dbReference>
<comment type="caution">
    <text evidence="4">The sequence shown here is derived from an EMBL/GenBank/DDBJ whole genome shotgun (WGS) entry which is preliminary data.</text>
</comment>
<evidence type="ECO:0000256" key="2">
    <source>
        <dbReference type="SAM" id="Phobius"/>
    </source>
</evidence>
<keyword evidence="5" id="KW-1185">Reference proteome</keyword>
<evidence type="ECO:0000259" key="3">
    <source>
        <dbReference type="Pfam" id="PF00723"/>
    </source>
</evidence>
<keyword evidence="2" id="KW-0812">Transmembrane</keyword>
<keyword evidence="2" id="KW-0472">Membrane</keyword>
<feature type="region of interest" description="Disordered" evidence="1">
    <location>
        <begin position="315"/>
        <end position="338"/>
    </location>
</feature>
<sequence>MADERLAHRGVAEEPPPGVPGAPVATAPAPADAPPRTPSRTAPRRGRRRGVRRFRRAAALLIVGALVATGGSTLPNNAGPGWASPGLVGGGGWPFTGVPLSPAEGPGASYLPDSTVVRLADGRVRLVPYGEDTSIVVPADDPRVAAAVRSDSVWLTHGTIPGTDLKAGSPDKRRRSGDDYRDMSTRALLDLRLLTRPNGASLASWYGAWRYSWPRDSAFAAAAFTVAGHPSEARRVLRFLARVQHDDGVWAARYNVDGTAVTDGRPPQLDSLGWVLWASWFYRTRYPADLPELWPMVRRAADHLARSLDAEGLPPASSDYWERDHRREQDPRRPTLGVAGPVLAGLRAAASLAGTYGGRAEGTRWRAAANRLSNAVTRQYAPYGYPRSPIRGGLMDTSVTFLAPPFAPLDAGVSAAVDTAARKQALPNGGVLPGERWPGNKAVAWTPETALFALNSAASGRTAEALGRLDWLTAHRTTLGSLPEKIGERGQPAGVAPLGWTASLVVLTLSALERPLPVPPAH</sequence>
<feature type="compositionally biased region" description="Basic and acidic residues" evidence="1">
    <location>
        <begin position="320"/>
        <end position="333"/>
    </location>
</feature>
<dbReference type="PANTHER" id="PTHR31616:SF0">
    <property type="entry name" value="GLUCAN 1,4-ALPHA-GLUCOSIDASE"/>
    <property type="match status" value="1"/>
</dbReference>
<evidence type="ECO:0000313" key="5">
    <source>
        <dbReference type="Proteomes" id="UP001597063"/>
    </source>
</evidence>
<dbReference type="InterPro" id="IPR008928">
    <property type="entry name" value="6-hairpin_glycosidase_sf"/>
</dbReference>
<evidence type="ECO:0000256" key="1">
    <source>
        <dbReference type="SAM" id="MobiDB-lite"/>
    </source>
</evidence>
<dbReference type="Proteomes" id="UP001597063">
    <property type="component" value="Unassembled WGS sequence"/>
</dbReference>
<dbReference type="EMBL" id="JBHTGP010000006">
    <property type="protein sequence ID" value="MFD0685489.1"/>
    <property type="molecule type" value="Genomic_DNA"/>
</dbReference>
<gene>
    <name evidence="4" type="ORF">ACFQZM_13340</name>
</gene>
<reference evidence="5" key="1">
    <citation type="journal article" date="2019" name="Int. J. Syst. Evol. Microbiol.">
        <title>The Global Catalogue of Microorganisms (GCM) 10K type strain sequencing project: providing services to taxonomists for standard genome sequencing and annotation.</title>
        <authorList>
            <consortium name="The Broad Institute Genomics Platform"/>
            <consortium name="The Broad Institute Genome Sequencing Center for Infectious Disease"/>
            <person name="Wu L."/>
            <person name="Ma J."/>
        </authorList>
    </citation>
    <scope>NUCLEOTIDE SEQUENCE [LARGE SCALE GENOMIC DNA]</scope>
    <source>
        <strain evidence="5">JCM 9371</strain>
    </source>
</reference>
<proteinExistence type="predicted"/>
<feature type="region of interest" description="Disordered" evidence="1">
    <location>
        <begin position="1"/>
        <end position="50"/>
    </location>
</feature>
<feature type="compositionally biased region" description="Basic and acidic residues" evidence="1">
    <location>
        <begin position="1"/>
        <end position="12"/>
    </location>
</feature>
<organism evidence="4 5">
    <name type="scientific">Actinomadura fibrosa</name>
    <dbReference type="NCBI Taxonomy" id="111802"/>
    <lineage>
        <taxon>Bacteria</taxon>
        <taxon>Bacillati</taxon>
        <taxon>Actinomycetota</taxon>
        <taxon>Actinomycetes</taxon>
        <taxon>Streptosporangiales</taxon>
        <taxon>Thermomonosporaceae</taxon>
        <taxon>Actinomadura</taxon>
    </lineage>
</organism>
<feature type="compositionally biased region" description="Low complexity" evidence="1">
    <location>
        <begin position="21"/>
        <end position="30"/>
    </location>
</feature>
<evidence type="ECO:0000313" key="4">
    <source>
        <dbReference type="EMBL" id="MFD0685489.1"/>
    </source>
</evidence>
<dbReference type="SUPFAM" id="SSF48208">
    <property type="entry name" value="Six-hairpin glycosidases"/>
    <property type="match status" value="1"/>
</dbReference>
<dbReference type="PANTHER" id="PTHR31616">
    <property type="entry name" value="TREHALASE"/>
    <property type="match status" value="1"/>
</dbReference>
<dbReference type="RefSeq" id="WP_242618930.1">
    <property type="nucleotide sequence ID" value="NZ_CAACUY010000006.1"/>
</dbReference>
<dbReference type="InterPro" id="IPR011613">
    <property type="entry name" value="GH15-like"/>
</dbReference>
<protein>
    <submittedName>
        <fullName evidence="4">Glycoside hydrolase family 15 protein</fullName>
    </submittedName>
</protein>
<dbReference type="GO" id="GO:0016787">
    <property type="term" value="F:hydrolase activity"/>
    <property type="evidence" value="ECO:0007669"/>
    <property type="project" value="UniProtKB-KW"/>
</dbReference>
<keyword evidence="2" id="KW-1133">Transmembrane helix</keyword>
<keyword evidence="4" id="KW-0378">Hydrolase</keyword>
<accession>A0ABW2XIV7</accession>
<dbReference type="Gene3D" id="1.50.10.10">
    <property type="match status" value="1"/>
</dbReference>
<dbReference type="InterPro" id="IPR012341">
    <property type="entry name" value="6hp_glycosidase-like_sf"/>
</dbReference>
<feature type="domain" description="GH15-like" evidence="3">
    <location>
        <begin position="208"/>
        <end position="382"/>
    </location>
</feature>
<name>A0ABW2XIV7_9ACTN</name>
<feature type="transmembrane region" description="Helical" evidence="2">
    <location>
        <begin position="54"/>
        <end position="74"/>
    </location>
</feature>